<dbReference type="AlphaFoldDB" id="A0A9D9NEB8"/>
<evidence type="ECO:0000313" key="1">
    <source>
        <dbReference type="EMBL" id="MBO8470373.1"/>
    </source>
</evidence>
<evidence type="ECO:0000313" key="2">
    <source>
        <dbReference type="Proteomes" id="UP000823603"/>
    </source>
</evidence>
<reference evidence="1" key="2">
    <citation type="journal article" date="2021" name="PeerJ">
        <title>Extensive microbial diversity within the chicken gut microbiome revealed by metagenomics and culture.</title>
        <authorList>
            <person name="Gilroy R."/>
            <person name="Ravi A."/>
            <person name="Getino M."/>
            <person name="Pursley I."/>
            <person name="Horton D.L."/>
            <person name="Alikhan N.F."/>
            <person name="Baker D."/>
            <person name="Gharbi K."/>
            <person name="Hall N."/>
            <person name="Watson M."/>
            <person name="Adriaenssens E.M."/>
            <person name="Foster-Nyarko E."/>
            <person name="Jarju S."/>
            <person name="Secka A."/>
            <person name="Antonio M."/>
            <person name="Oren A."/>
            <person name="Chaudhuri R.R."/>
            <person name="La Ragione R."/>
            <person name="Hildebrand F."/>
            <person name="Pallen M.J."/>
        </authorList>
    </citation>
    <scope>NUCLEOTIDE SEQUENCE</scope>
    <source>
        <strain evidence="1">B2-22910</strain>
    </source>
</reference>
<proteinExistence type="predicted"/>
<reference evidence="1" key="1">
    <citation type="submission" date="2020-10" db="EMBL/GenBank/DDBJ databases">
        <authorList>
            <person name="Gilroy R."/>
        </authorList>
    </citation>
    <scope>NUCLEOTIDE SEQUENCE</scope>
    <source>
        <strain evidence="1">B2-22910</strain>
    </source>
</reference>
<dbReference type="Proteomes" id="UP000823603">
    <property type="component" value="Unassembled WGS sequence"/>
</dbReference>
<protein>
    <submittedName>
        <fullName evidence="1">Uncharacterized protein</fullName>
    </submittedName>
</protein>
<organism evidence="1 2">
    <name type="scientific">Candidatus Cryptobacteroides faecavium</name>
    <dbReference type="NCBI Taxonomy" id="2840762"/>
    <lineage>
        <taxon>Bacteria</taxon>
        <taxon>Pseudomonadati</taxon>
        <taxon>Bacteroidota</taxon>
        <taxon>Bacteroidia</taxon>
        <taxon>Bacteroidales</taxon>
        <taxon>Candidatus Cryptobacteroides</taxon>
    </lineage>
</organism>
<sequence length="55" mass="6116">MDDLFSANVEALTEVENIGDFMEKYFGCNGGQYQCFSGTVSFKGASISGTWYQRD</sequence>
<gene>
    <name evidence="1" type="ORF">IAB82_01095</name>
</gene>
<comment type="caution">
    <text evidence="1">The sequence shown here is derived from an EMBL/GenBank/DDBJ whole genome shotgun (WGS) entry which is preliminary data.</text>
</comment>
<accession>A0A9D9NEB8</accession>
<name>A0A9D9NEB8_9BACT</name>
<dbReference type="EMBL" id="JADIMB010000010">
    <property type="protein sequence ID" value="MBO8470373.1"/>
    <property type="molecule type" value="Genomic_DNA"/>
</dbReference>